<feature type="chain" id="PRO_5012100815" description="Intradiol ring-cleavage dioxygenases domain-containing protein" evidence="1">
    <location>
        <begin position="20"/>
        <end position="249"/>
    </location>
</feature>
<dbReference type="PANTHER" id="PTHR34315">
    <property type="match status" value="1"/>
</dbReference>
<evidence type="ECO:0000256" key="1">
    <source>
        <dbReference type="SAM" id="SignalP"/>
    </source>
</evidence>
<dbReference type="Proteomes" id="UP000218209">
    <property type="component" value="Unassembled WGS sequence"/>
</dbReference>
<dbReference type="AlphaFoldDB" id="A0A1X6NRD7"/>
<accession>A0A1X6NRD7</accession>
<feature type="signal peptide" evidence="1">
    <location>
        <begin position="1"/>
        <end position="19"/>
    </location>
</feature>
<evidence type="ECO:0000313" key="4">
    <source>
        <dbReference type="Proteomes" id="UP000218209"/>
    </source>
</evidence>
<proteinExistence type="predicted"/>
<evidence type="ECO:0000313" key="3">
    <source>
        <dbReference type="EMBL" id="OSX70963.1"/>
    </source>
</evidence>
<reference evidence="3 4" key="1">
    <citation type="submission" date="2017-03" db="EMBL/GenBank/DDBJ databases">
        <title>WGS assembly of Porphyra umbilicalis.</title>
        <authorList>
            <person name="Brawley S.H."/>
            <person name="Blouin N.A."/>
            <person name="Ficko-Blean E."/>
            <person name="Wheeler G.L."/>
            <person name="Lohr M."/>
            <person name="Goodson H.V."/>
            <person name="Jenkins J.W."/>
            <person name="Blaby-Haas C.E."/>
            <person name="Helliwell K.E."/>
            <person name="Chan C."/>
            <person name="Marriage T."/>
            <person name="Bhattacharya D."/>
            <person name="Klein A.S."/>
            <person name="Badis Y."/>
            <person name="Brodie J."/>
            <person name="Cao Y."/>
            <person name="Collen J."/>
            <person name="Dittami S.M."/>
            <person name="Gachon C.M."/>
            <person name="Green B.R."/>
            <person name="Karpowicz S."/>
            <person name="Kim J.W."/>
            <person name="Kudahl U."/>
            <person name="Lin S."/>
            <person name="Michel G."/>
            <person name="Mittag M."/>
            <person name="Olson B.J."/>
            <person name="Pangilinan J."/>
            <person name="Peng Y."/>
            <person name="Qiu H."/>
            <person name="Shu S."/>
            <person name="Singer J.T."/>
            <person name="Smith A.G."/>
            <person name="Sprecher B.N."/>
            <person name="Wagner V."/>
            <person name="Wang W."/>
            <person name="Wang Z.-Y."/>
            <person name="Yan J."/>
            <person name="Yarish C."/>
            <person name="Zoeuner-Riek S."/>
            <person name="Zhuang Y."/>
            <person name="Zou Y."/>
            <person name="Lindquist E.A."/>
            <person name="Grimwood J."/>
            <person name="Barry K."/>
            <person name="Rokhsar D.S."/>
            <person name="Schmutz J."/>
            <person name="Stiller J.W."/>
            <person name="Grossman A.R."/>
            <person name="Prochnik S.E."/>
        </authorList>
    </citation>
    <scope>NUCLEOTIDE SEQUENCE [LARGE SCALE GENOMIC DNA]</scope>
    <source>
        <strain evidence="3">4086291</strain>
    </source>
</reference>
<organism evidence="3 4">
    <name type="scientific">Porphyra umbilicalis</name>
    <name type="common">Purple laver</name>
    <name type="synonym">Red alga</name>
    <dbReference type="NCBI Taxonomy" id="2786"/>
    <lineage>
        <taxon>Eukaryota</taxon>
        <taxon>Rhodophyta</taxon>
        <taxon>Bangiophyceae</taxon>
        <taxon>Bangiales</taxon>
        <taxon>Bangiaceae</taxon>
        <taxon>Porphyra</taxon>
    </lineage>
</organism>
<gene>
    <name evidence="3" type="ORF">BU14_0625s0012</name>
</gene>
<dbReference type="PANTHER" id="PTHR34315:SF1">
    <property type="entry name" value="INTRADIOL RING-CLEAVAGE DIOXYGENASES DOMAIN-CONTAINING PROTEIN-RELATED"/>
    <property type="match status" value="1"/>
</dbReference>
<dbReference type="SUPFAM" id="SSF49482">
    <property type="entry name" value="Aromatic compound dioxygenase"/>
    <property type="match status" value="1"/>
</dbReference>
<dbReference type="GO" id="GO:0016702">
    <property type="term" value="F:oxidoreductase activity, acting on single donors with incorporation of molecular oxygen, incorporation of two atoms of oxygen"/>
    <property type="evidence" value="ECO:0007669"/>
    <property type="project" value="InterPro"/>
</dbReference>
<dbReference type="OrthoDB" id="10044157at2759"/>
<dbReference type="Pfam" id="PF00775">
    <property type="entry name" value="Dioxygenase_C"/>
    <property type="match status" value="1"/>
</dbReference>
<name>A0A1X6NRD7_PORUM</name>
<dbReference type="InterPro" id="IPR015889">
    <property type="entry name" value="Intradiol_dOase_core"/>
</dbReference>
<dbReference type="Gene3D" id="2.60.130.10">
    <property type="entry name" value="Aromatic compound dioxygenase"/>
    <property type="match status" value="1"/>
</dbReference>
<protein>
    <recommendedName>
        <fullName evidence="2">Intradiol ring-cleavage dioxygenases domain-containing protein</fullName>
    </recommendedName>
</protein>
<keyword evidence="4" id="KW-1185">Reference proteome</keyword>
<dbReference type="EMBL" id="KV919186">
    <property type="protein sequence ID" value="OSX70963.1"/>
    <property type="molecule type" value="Genomic_DNA"/>
</dbReference>
<feature type="domain" description="Intradiol ring-cleavage dioxygenases" evidence="2">
    <location>
        <begin position="41"/>
        <end position="136"/>
    </location>
</feature>
<sequence length="249" mass="26962">MRGSWSLLAAAAAAAAVAAAPFTAATKTLTPTQMEGPFFLDLRTLRRDVTNGRPGVPLYLQLRVEGGCKPGGYGCKRLPDALVDVWHTDSRGIYSGFSDRGVNATGRDWMRGTQVTRKDGMITFRTIVPGWYPGRLAHLHVKVRLAVPPANRGHVGCLPYRPPMGFTTQLYLPDALVRSIYAVPPYNSVDTYVSDIDQDVVLEGDAAEYAALTMAVWPATAAWCTANGFTSGSPWGMGHVATYTLRLQS</sequence>
<dbReference type="GO" id="GO:0008199">
    <property type="term" value="F:ferric iron binding"/>
    <property type="evidence" value="ECO:0007669"/>
    <property type="project" value="InterPro"/>
</dbReference>
<evidence type="ECO:0000259" key="2">
    <source>
        <dbReference type="Pfam" id="PF00775"/>
    </source>
</evidence>
<dbReference type="InterPro" id="IPR000627">
    <property type="entry name" value="Intradiol_dOase_C"/>
</dbReference>
<keyword evidence="1" id="KW-0732">Signal</keyword>